<keyword evidence="3" id="KW-0378">Hydrolase</keyword>
<dbReference type="Gene3D" id="1.10.30.50">
    <property type="match status" value="1"/>
</dbReference>
<dbReference type="InParanoid" id="A0A6G9I9X2"/>
<name>A0A6G9I9X2_9GAMM</name>
<proteinExistence type="predicted"/>
<dbReference type="Proteomes" id="UP000501168">
    <property type="component" value="Chromosome"/>
</dbReference>
<dbReference type="InterPro" id="IPR003615">
    <property type="entry name" value="HNH_nuc"/>
</dbReference>
<sequence length="290" mass="33313">MDIKQLQQAIANITIWKKGDQRAPHKPLLLLYVLSQYKQGHERLFDYGTEIQQPLLELLNSFGPDRKTHYPNMPFWRLKGDGFWQLNNAENCTDPKQESKEPTSNRLIECGVQGGFDEQAYKLVINKPKQIDKLAQRILSELLPEGEQDRLANQLGFDLAEINRERNPKFRQTVLRAYNYQCAVCGYNLKQDCTPVGLEAAHVKWKQFGGPCEVDNGLALCSIHHSAFDMGAIGLNSGLKLLVSSGVNGNEIVDKLFWNFEGKSIFIPKEKKDWLQNKFVEWHHEQVFKK</sequence>
<dbReference type="AlphaFoldDB" id="A0A6G9I9X2"/>
<evidence type="ECO:0000259" key="2">
    <source>
        <dbReference type="Pfam" id="PF26340"/>
    </source>
</evidence>
<keyword evidence="4" id="KW-1185">Reference proteome</keyword>
<evidence type="ECO:0000259" key="1">
    <source>
        <dbReference type="Pfam" id="PF13391"/>
    </source>
</evidence>
<feature type="domain" description="ScoMcrA-like DNA sulfur-binding" evidence="2">
    <location>
        <begin position="4"/>
        <end position="158"/>
    </location>
</feature>
<dbReference type="RefSeq" id="WP_166915373.1">
    <property type="nucleotide sequence ID" value="NZ_CP050253.1"/>
</dbReference>
<dbReference type="Pfam" id="PF26340">
    <property type="entry name" value="DNA-SBD_ScoMcrA"/>
    <property type="match status" value="1"/>
</dbReference>
<feature type="domain" description="HNH nuclease" evidence="1">
    <location>
        <begin position="182"/>
        <end position="236"/>
    </location>
</feature>
<dbReference type="REBASE" id="395791">
    <property type="entry name" value="Osp12ORF4555P"/>
</dbReference>
<dbReference type="InterPro" id="IPR011396">
    <property type="entry name" value="PT_DNA_restrict"/>
</dbReference>
<dbReference type="Pfam" id="PF13391">
    <property type="entry name" value="HNH_2"/>
    <property type="match status" value="1"/>
</dbReference>
<gene>
    <name evidence="3" type="ORF">IPMB12_04555</name>
</gene>
<keyword evidence="3" id="KW-0540">Nuclease</keyword>
<dbReference type="EMBL" id="CP050253">
    <property type="protein sequence ID" value="QIQ21013.1"/>
    <property type="molecule type" value="Genomic_DNA"/>
</dbReference>
<dbReference type="CDD" id="cd00085">
    <property type="entry name" value="HNHc"/>
    <property type="match status" value="1"/>
</dbReference>
<reference evidence="3 4" key="1">
    <citation type="submission" date="2020-03" db="EMBL/GenBank/DDBJ databases">
        <title>Complete genome sequence of Orbus sp. IPMB12 (BCRC 80908).</title>
        <authorList>
            <person name="Lo W.-S."/>
            <person name="Chang T.-H."/>
            <person name="Kuo C.-H."/>
        </authorList>
    </citation>
    <scope>NUCLEOTIDE SEQUENCE [LARGE SCALE GENOMIC DNA]</scope>
    <source>
        <strain evidence="3 4">IPMB12</strain>
    </source>
</reference>
<evidence type="ECO:0000313" key="3">
    <source>
        <dbReference type="EMBL" id="QIQ21013.1"/>
    </source>
</evidence>
<evidence type="ECO:0000313" key="4">
    <source>
        <dbReference type="Proteomes" id="UP000501168"/>
    </source>
</evidence>
<organism evidence="3 4">
    <name type="scientific">Zophobihabitans entericus</name>
    <dbReference type="NCBI Taxonomy" id="1635327"/>
    <lineage>
        <taxon>Bacteria</taxon>
        <taxon>Pseudomonadati</taxon>
        <taxon>Pseudomonadota</taxon>
        <taxon>Gammaproteobacteria</taxon>
        <taxon>Orbales</taxon>
        <taxon>Orbaceae</taxon>
        <taxon>Zophobihabitans</taxon>
    </lineage>
</organism>
<dbReference type="PIRSF" id="PIRSF030850">
    <property type="entry name" value="UCP030850"/>
    <property type="match status" value="1"/>
</dbReference>
<dbReference type="NCBIfam" id="NF045808">
    <property type="entry name" value="PT-DNA_restrict"/>
    <property type="match status" value="1"/>
</dbReference>
<dbReference type="KEGG" id="orb:IPMB12_04555"/>
<protein>
    <submittedName>
        <fullName evidence="3">Restriction endonuclease</fullName>
    </submittedName>
</protein>
<dbReference type="GO" id="GO:0004519">
    <property type="term" value="F:endonuclease activity"/>
    <property type="evidence" value="ECO:0007669"/>
    <property type="project" value="UniProtKB-KW"/>
</dbReference>
<dbReference type="InterPro" id="IPR058813">
    <property type="entry name" value="DNA-SBD_ScoMcrA"/>
</dbReference>
<keyword evidence="3" id="KW-0255">Endonuclease</keyword>
<accession>A0A6G9I9X2</accession>